<feature type="coiled-coil region" evidence="4">
    <location>
        <begin position="584"/>
        <end position="929"/>
    </location>
</feature>
<dbReference type="PANTHER" id="PTHR46515">
    <property type="entry name" value="TATA ELEMENT MODULATORY FACTOR TMF1"/>
    <property type="match status" value="1"/>
</dbReference>
<feature type="region of interest" description="Disordered" evidence="5">
    <location>
        <begin position="143"/>
        <end position="292"/>
    </location>
</feature>
<dbReference type="InParanoid" id="A0A7F5RNV3"/>
<sequence>MSWFDTSSLANIAKTALKEAQRTIDKALDIQEDAGSAPSNLPLDTNSEDFFDSWGVKNNVPPKEIKSNSLDEVVTKSPSKSKLSSSIWGSFSGSFFDYPKETTAAANENKNLIECLDDSNDIGEEHFKKSKLVVQQSDDDFFQTISSSSKSTEPTDGEPEKDKSQTSSIQVIEEKGSNYDSSKDTSENVENISGDTDYMKTPDSELVSPGFTLSASSSEFKDKSQSVEVLTDSLASPSSVEVLTTDPTNSRQDPNDSNDNESPSLILDIEEQFQTKSDHSSPDSVEVIPENADECSIVEDTVSFASASERTVLESDLYSNQYLPCNNQEKFSPISEGTSDILSKPVETQPHHSTKDVFPPPVLMKNSNVIDIPLDGENLQENHFDDDGSQSDRTIIASTENIMESSSDTASTSTEQNANSSYFKTMIADAMTEKDQTKEDSKDVKESVIDMSISQLELREVSSVSSESRSDLVKIESDQASGHTSGDEIETTTSSDIEIISSPNGDSSSNHSRHSPAKISCIKQKCSEANVDALLGKMTFKKIKGHNRELSEASSVSDDSSEIDRLVKRINEMTEILEYRETKLVEINRNYLELQEINANLQKQLDTMMMKQMESADLSQVTEEYTRRMSVLEKKFQQAIREKDHLNKQVEHFKQEAASRVSKGELDGLINEKDEIIKELREEGEKLSKQQLQHSNIIKKLRVKEKEHEGTIKKLRDNIEDLSSENDRLKRSLAAKDEVEHSQIEAVHQLTARNKKLEYDVTQLQSQIEDVTQKYETVKKSLDAAKKELTDKTRTYSELQHKQQMLKSLENEKRMTESQNEEILAQIEDLRTKLQEAEQEMLKREQQLKNENNELLRRLEAAEARNEELAQSVVEATKPLVRQLEVLQATHSMKIANYEKIEQELTSTIQELQSKIQTTLAAEKAQREECHKHSLRLSLLESQLATAEHQVSMLSVDIEQVKTEKIMLEQEYKREIEINKTKLEEALETINTLKKEKQQLEQQLSAERAAIELNKRKCSLQESLQGKGDSFGNVGKVSPAGTRNTSPTISVGRASLSESLGSSVFLQEDQLEMSMPSRFNNMLELQMLQTSLKQKEGEAQQLQWELNRREHERTLLNKQISTLLSRVEALEMNLAEHESLKNQFNDLQRQYDTLCQLYGEKVEEAEELKLDLQDVKELYKAQLDDLLKQKQGN</sequence>
<accession>A0A7F5RNV3</accession>
<evidence type="ECO:0000256" key="4">
    <source>
        <dbReference type="SAM" id="Coils"/>
    </source>
</evidence>
<feature type="compositionally biased region" description="Polar residues" evidence="5">
    <location>
        <begin position="329"/>
        <end position="341"/>
    </location>
</feature>
<feature type="coiled-coil region" evidence="4">
    <location>
        <begin position="969"/>
        <end position="1017"/>
    </location>
</feature>
<dbReference type="CTD" id="31629"/>
<organism evidence="7 8">
    <name type="scientific">Agrilus planipennis</name>
    <name type="common">Emerald ash borer</name>
    <name type="synonym">Agrilus marcopoli</name>
    <dbReference type="NCBI Taxonomy" id="224129"/>
    <lineage>
        <taxon>Eukaryota</taxon>
        <taxon>Metazoa</taxon>
        <taxon>Ecdysozoa</taxon>
        <taxon>Arthropoda</taxon>
        <taxon>Hexapoda</taxon>
        <taxon>Insecta</taxon>
        <taxon>Pterygota</taxon>
        <taxon>Neoptera</taxon>
        <taxon>Endopterygota</taxon>
        <taxon>Coleoptera</taxon>
        <taxon>Polyphaga</taxon>
        <taxon>Elateriformia</taxon>
        <taxon>Buprestoidea</taxon>
        <taxon>Buprestidae</taxon>
        <taxon>Agrilinae</taxon>
        <taxon>Agrilus</taxon>
    </lineage>
</organism>
<protein>
    <submittedName>
        <fullName evidence="8">TATA element modulatory factor isoform X2</fullName>
    </submittedName>
</protein>
<dbReference type="AlphaFoldDB" id="A0A7F5RNV3"/>
<keyword evidence="7" id="KW-1185">Reference proteome</keyword>
<feature type="region of interest" description="Disordered" evidence="5">
    <location>
        <begin position="458"/>
        <end position="516"/>
    </location>
</feature>
<evidence type="ECO:0000256" key="1">
    <source>
        <dbReference type="ARBA" id="ARBA00004555"/>
    </source>
</evidence>
<feature type="coiled-coil region" evidence="4">
    <location>
        <begin position="1085"/>
        <end position="1189"/>
    </location>
</feature>
<feature type="compositionally biased region" description="Basic and acidic residues" evidence="5">
    <location>
        <begin position="172"/>
        <end position="186"/>
    </location>
</feature>
<dbReference type="GeneID" id="108737180"/>
<dbReference type="PANTHER" id="PTHR46515:SF1">
    <property type="entry name" value="TATA ELEMENT MODULATORY FACTOR"/>
    <property type="match status" value="1"/>
</dbReference>
<evidence type="ECO:0000256" key="3">
    <source>
        <dbReference type="ARBA" id="ARBA00023054"/>
    </source>
</evidence>
<evidence type="ECO:0000256" key="2">
    <source>
        <dbReference type="ARBA" id="ARBA00023034"/>
    </source>
</evidence>
<dbReference type="Pfam" id="PF12329">
    <property type="entry name" value="TMF_DNA_bd"/>
    <property type="match status" value="1"/>
</dbReference>
<dbReference type="GO" id="GO:0005783">
    <property type="term" value="C:endoplasmic reticulum"/>
    <property type="evidence" value="ECO:0007669"/>
    <property type="project" value="TreeGrafter"/>
</dbReference>
<dbReference type="InterPro" id="IPR052602">
    <property type="entry name" value="Growth_transcription_reg"/>
</dbReference>
<evidence type="ECO:0000313" key="8">
    <source>
        <dbReference type="RefSeq" id="XP_025837703.1"/>
    </source>
</evidence>
<feature type="region of interest" description="Disordered" evidence="5">
    <location>
        <begin position="329"/>
        <end position="362"/>
    </location>
</feature>
<feature type="region of interest" description="Disordered" evidence="5">
    <location>
        <begin position="1030"/>
        <end position="1049"/>
    </location>
</feature>
<feature type="domain" description="TATA element modulatory factor 1 TATA binding" evidence="6">
    <location>
        <begin position="1079"/>
        <end position="1186"/>
    </location>
</feature>
<dbReference type="Gene3D" id="1.10.287.1490">
    <property type="match status" value="1"/>
</dbReference>
<feature type="compositionally biased region" description="Low complexity" evidence="5">
    <location>
        <begin position="491"/>
        <end position="510"/>
    </location>
</feature>
<dbReference type="RefSeq" id="XP_025837703.1">
    <property type="nucleotide sequence ID" value="XM_025981918.1"/>
</dbReference>
<feature type="compositionally biased region" description="Basic and acidic residues" evidence="5">
    <location>
        <begin position="468"/>
        <end position="477"/>
    </location>
</feature>
<dbReference type="InterPro" id="IPR022092">
    <property type="entry name" value="TMF_DNA-bd"/>
</dbReference>
<dbReference type="FunCoup" id="A0A7F5RNV3">
    <property type="interactions" value="1888"/>
</dbReference>
<name>A0A7F5RNV3_AGRPL</name>
<comment type="subcellular location">
    <subcellularLocation>
        <location evidence="1">Golgi apparatus</location>
    </subcellularLocation>
</comment>
<evidence type="ECO:0000256" key="5">
    <source>
        <dbReference type="SAM" id="MobiDB-lite"/>
    </source>
</evidence>
<feature type="compositionally biased region" description="Polar residues" evidence="5">
    <location>
        <begin position="233"/>
        <end position="263"/>
    </location>
</feature>
<dbReference type="GO" id="GO:0005794">
    <property type="term" value="C:Golgi apparatus"/>
    <property type="evidence" value="ECO:0007669"/>
    <property type="project" value="UniProtKB-SubCell"/>
</dbReference>
<dbReference type="OrthoDB" id="74178at2759"/>
<proteinExistence type="predicted"/>
<feature type="compositionally biased region" description="Polar residues" evidence="5">
    <location>
        <begin position="143"/>
        <end position="154"/>
    </location>
</feature>
<keyword evidence="2" id="KW-0333">Golgi apparatus</keyword>
<evidence type="ECO:0000313" key="7">
    <source>
        <dbReference type="Proteomes" id="UP000192223"/>
    </source>
</evidence>
<dbReference type="Pfam" id="PF12325">
    <property type="entry name" value="TMF_TATA_bd"/>
    <property type="match status" value="1"/>
</dbReference>
<keyword evidence="3 4" id="KW-0175">Coiled coil</keyword>
<evidence type="ECO:0000259" key="6">
    <source>
        <dbReference type="Pfam" id="PF12325"/>
    </source>
</evidence>
<reference evidence="8" key="1">
    <citation type="submission" date="2025-08" db="UniProtKB">
        <authorList>
            <consortium name="RefSeq"/>
        </authorList>
    </citation>
    <scope>IDENTIFICATION</scope>
    <source>
        <tissue evidence="8">Entire body</tissue>
    </source>
</reference>
<gene>
    <name evidence="8" type="primary">LOC108737180</name>
</gene>
<dbReference type="InterPro" id="IPR022091">
    <property type="entry name" value="TMF_TATA-bd"/>
</dbReference>
<dbReference type="Proteomes" id="UP000192223">
    <property type="component" value="Unplaced"/>
</dbReference>